<keyword evidence="4 12" id="KW-0732">Signal</keyword>
<feature type="chain" id="PRO_5044231780" description="Fibronectin type-III domain-containing protein" evidence="12">
    <location>
        <begin position="20"/>
        <end position="688"/>
    </location>
</feature>
<keyword evidence="15" id="KW-1185">Reference proteome</keyword>
<feature type="compositionally biased region" description="Basic and acidic residues" evidence="10">
    <location>
        <begin position="609"/>
        <end position="663"/>
    </location>
</feature>
<dbReference type="PANTHER" id="PTHR48423:SF1">
    <property type="entry name" value="INTERLEUKIN-27 RECEPTOR SUBUNIT ALPHA"/>
    <property type="match status" value="1"/>
</dbReference>
<reference evidence="14" key="2">
    <citation type="submission" date="2020-02" db="EMBL/GenBank/DDBJ databases">
        <title>Esox lucius (northern pike) genome, fEsoLuc1, primary haplotype.</title>
        <authorList>
            <person name="Myers G."/>
            <person name="Karagic N."/>
            <person name="Meyer A."/>
            <person name="Pippel M."/>
            <person name="Reichard M."/>
            <person name="Winkler S."/>
            <person name="Tracey A."/>
            <person name="Sims Y."/>
            <person name="Howe K."/>
            <person name="Rhie A."/>
            <person name="Formenti G."/>
            <person name="Durbin R."/>
            <person name="Fedrigo O."/>
            <person name="Jarvis E.D."/>
        </authorList>
    </citation>
    <scope>NUCLEOTIDE SEQUENCE [LARGE SCALE GENOMIC DNA]</scope>
</reference>
<evidence type="ECO:0000313" key="15">
    <source>
        <dbReference type="Proteomes" id="UP000265140"/>
    </source>
</evidence>
<dbReference type="InterPro" id="IPR036116">
    <property type="entry name" value="FN3_sf"/>
</dbReference>
<dbReference type="GeneID" id="105013144"/>
<keyword evidence="5" id="KW-0677">Repeat</keyword>
<dbReference type="Ensembl" id="ENSELUT00000006542.3">
    <property type="protein sequence ID" value="ENSELUP00000031135.2"/>
    <property type="gene ID" value="ENSELUG00000008601.3"/>
</dbReference>
<dbReference type="Gene3D" id="2.60.40.10">
    <property type="entry name" value="Immunoglobulins"/>
    <property type="match status" value="4"/>
</dbReference>
<dbReference type="RefSeq" id="XP_034151297.1">
    <property type="nucleotide sequence ID" value="XM_034295406.1"/>
</dbReference>
<feature type="compositionally biased region" description="Acidic residues" evidence="10">
    <location>
        <begin position="664"/>
        <end position="675"/>
    </location>
</feature>
<dbReference type="PANTHER" id="PTHR48423">
    <property type="entry name" value="INTERLEUKIN-27 RECEPTOR SUBUNIT ALPHA"/>
    <property type="match status" value="1"/>
</dbReference>
<sequence>MAWTGVSCLLMLLLHTGLPKPGNPPPPSTPQCYIPYATLVDILCSWDPGSDPQIPTSYTMYWQSGDWTDSVEGTNVSGVIPRDRYSKYSDLEVWVKAVNKLGNVTSEKASFNTGDIMKPPAPEIFKHSHQPLEIFWRIDCLELVSLKECEVQYRTQDQQDWTQEEESLLKSYSLQTPQPNTLYEFQVRCACECNCAESMMSDWSSTYTARSYEAAPVKALDVWSDCGVTSELSQCGLMWKELPIQFARGEVLGYMVTLLYSNGTKKDENVLLTMNGDRLVSQEKIWRFTPSLQGVLGGDVSAYNSQGASEHAHHALPTSCKGLPVSELSFTVNMTLWSLNVSWFLPNQPIENIQEFVVQYNKAGIFPTAGFEWIKVDRNLMSVILRGHFENFTAYNVSLYAVFNNSSCLLASKIAYSISGLPPKVRDFQSQIDGNVVTVSWQHNLLNESKGHILYYQLILDNSTVHNVSGNQTSFVFSGLTSGHHHVWIRAATEAGLEPSGSINFFYLETDGIFYTLWLIILVLLTLLFLFLLIWYIKEKCIKEKLCFQVPDPINSKLFQQKIPEFNSSWTGNCNSVEYNPKISELEVVEKPLWDAKASPKEMSNSDRLIGDRTHTRRNGERHEEVHADPGDYRDKDLQQTEGRRENRREGYRKMIDTYKDERDWEESLSEDDQFVSDYEKHYMPGNV</sequence>
<evidence type="ECO:0000256" key="10">
    <source>
        <dbReference type="SAM" id="MobiDB-lite"/>
    </source>
</evidence>
<dbReference type="InParanoid" id="A0A3P8ZQJ1"/>
<accession>A0A3P8ZQJ1</accession>
<evidence type="ECO:0000256" key="7">
    <source>
        <dbReference type="ARBA" id="ARBA00023136"/>
    </source>
</evidence>
<reference evidence="14" key="4">
    <citation type="submission" date="2025-09" db="UniProtKB">
        <authorList>
            <consortium name="Ensembl"/>
        </authorList>
    </citation>
    <scope>IDENTIFICATION</scope>
</reference>
<feature type="region of interest" description="Disordered" evidence="10">
    <location>
        <begin position="597"/>
        <end position="675"/>
    </location>
</feature>
<dbReference type="RefSeq" id="XP_034151296.1">
    <property type="nucleotide sequence ID" value="XM_034295405.1"/>
</dbReference>
<keyword evidence="3 11" id="KW-0812">Transmembrane</keyword>
<dbReference type="SUPFAM" id="SSF49265">
    <property type="entry name" value="Fibronectin type III"/>
    <property type="match status" value="3"/>
</dbReference>
<dbReference type="SMART" id="SM00060">
    <property type="entry name" value="FN3"/>
    <property type="match status" value="3"/>
</dbReference>
<evidence type="ECO:0000259" key="13">
    <source>
        <dbReference type="PROSITE" id="PS50853"/>
    </source>
</evidence>
<comment type="similarity">
    <text evidence="2">Belongs to the type I cytokine receptor family. Type 2 subfamily.</text>
</comment>
<dbReference type="Proteomes" id="UP000265140">
    <property type="component" value="Chromosome 11"/>
</dbReference>
<proteinExistence type="inferred from homology"/>
<evidence type="ECO:0000256" key="4">
    <source>
        <dbReference type="ARBA" id="ARBA00022729"/>
    </source>
</evidence>
<dbReference type="PROSITE" id="PS50853">
    <property type="entry name" value="FN3"/>
    <property type="match status" value="1"/>
</dbReference>
<dbReference type="InterPro" id="IPR052672">
    <property type="entry name" value="Type1_Cytokine_Rcpt_Type2"/>
</dbReference>
<dbReference type="CDD" id="cd00063">
    <property type="entry name" value="FN3"/>
    <property type="match status" value="1"/>
</dbReference>
<evidence type="ECO:0000256" key="5">
    <source>
        <dbReference type="ARBA" id="ARBA00022737"/>
    </source>
</evidence>
<dbReference type="Bgee" id="ENSELUG00000008601">
    <property type="expression patterns" value="Expressed in spleen and 14 other cell types or tissues"/>
</dbReference>
<evidence type="ECO:0000256" key="1">
    <source>
        <dbReference type="ARBA" id="ARBA00004479"/>
    </source>
</evidence>
<reference evidence="15" key="1">
    <citation type="journal article" date="2014" name="PLoS ONE">
        <title>The genome and linkage map of the northern pike (Esox lucius): conserved synteny revealed between the salmonid sister group and the Neoteleostei.</title>
        <authorList>
            <person name="Rondeau E.B."/>
            <person name="Minkley D.R."/>
            <person name="Leong J.S."/>
            <person name="Messmer A.M."/>
            <person name="Jantzen J.R."/>
            <person name="von Schalburg K.R."/>
            <person name="Lemon C."/>
            <person name="Bird N.H."/>
            <person name="Koop B.F."/>
        </authorList>
    </citation>
    <scope>NUCLEOTIDE SEQUENCE</scope>
</reference>
<reference evidence="14" key="3">
    <citation type="submission" date="2025-08" db="UniProtKB">
        <authorList>
            <consortium name="Ensembl"/>
        </authorList>
    </citation>
    <scope>IDENTIFICATION</scope>
</reference>
<dbReference type="OMA" id="MDCQDDQ"/>
<dbReference type="GeneTree" id="ENSGT00940000155603"/>
<dbReference type="InterPro" id="IPR003961">
    <property type="entry name" value="FN3_dom"/>
</dbReference>
<evidence type="ECO:0000256" key="3">
    <source>
        <dbReference type="ARBA" id="ARBA00022692"/>
    </source>
</evidence>
<dbReference type="GO" id="GO:0005886">
    <property type="term" value="C:plasma membrane"/>
    <property type="evidence" value="ECO:0007669"/>
    <property type="project" value="UniProtKB-ARBA"/>
</dbReference>
<feature type="signal peptide" evidence="12">
    <location>
        <begin position="1"/>
        <end position="19"/>
    </location>
</feature>
<dbReference type="STRING" id="8010.ENSELUP00000031135"/>
<protein>
    <recommendedName>
        <fullName evidence="13">Fibronectin type-III domain-containing protein</fullName>
    </recommendedName>
</protein>
<evidence type="ECO:0000256" key="2">
    <source>
        <dbReference type="ARBA" id="ARBA00008921"/>
    </source>
</evidence>
<feature type="domain" description="Fibronectin type-III" evidence="13">
    <location>
        <begin position="118"/>
        <end position="211"/>
    </location>
</feature>
<comment type="subcellular location">
    <subcellularLocation>
        <location evidence="1">Membrane</location>
        <topology evidence="1">Single-pass type I membrane protein</topology>
    </subcellularLocation>
</comment>
<keyword evidence="6 11" id="KW-1133">Transmembrane helix</keyword>
<evidence type="ECO:0000256" key="8">
    <source>
        <dbReference type="ARBA" id="ARBA00023170"/>
    </source>
</evidence>
<evidence type="ECO:0000256" key="11">
    <source>
        <dbReference type="SAM" id="Phobius"/>
    </source>
</evidence>
<keyword evidence="7 11" id="KW-0472">Membrane</keyword>
<evidence type="ECO:0000256" key="6">
    <source>
        <dbReference type="ARBA" id="ARBA00022989"/>
    </source>
</evidence>
<dbReference type="RefSeq" id="XP_034151295.1">
    <property type="nucleotide sequence ID" value="XM_034295404.1"/>
</dbReference>
<evidence type="ECO:0000256" key="9">
    <source>
        <dbReference type="ARBA" id="ARBA00023180"/>
    </source>
</evidence>
<name>A0A3P8ZQJ1_ESOLU</name>
<dbReference type="AlphaFoldDB" id="A0A3P8ZQJ1"/>
<dbReference type="RefSeq" id="XP_034151298.1">
    <property type="nucleotide sequence ID" value="XM_034295407.1"/>
</dbReference>
<organism evidence="14 15">
    <name type="scientific">Esox lucius</name>
    <name type="common">Northern pike</name>
    <dbReference type="NCBI Taxonomy" id="8010"/>
    <lineage>
        <taxon>Eukaryota</taxon>
        <taxon>Metazoa</taxon>
        <taxon>Chordata</taxon>
        <taxon>Craniata</taxon>
        <taxon>Vertebrata</taxon>
        <taxon>Euteleostomi</taxon>
        <taxon>Actinopterygii</taxon>
        <taxon>Neopterygii</taxon>
        <taxon>Teleostei</taxon>
        <taxon>Protacanthopterygii</taxon>
        <taxon>Esociformes</taxon>
        <taxon>Esocidae</taxon>
        <taxon>Esox</taxon>
    </lineage>
</organism>
<keyword evidence="8" id="KW-0675">Receptor</keyword>
<evidence type="ECO:0000256" key="12">
    <source>
        <dbReference type="SAM" id="SignalP"/>
    </source>
</evidence>
<dbReference type="OrthoDB" id="5989951at2759"/>
<dbReference type="CTD" id="110437721"/>
<feature type="transmembrane region" description="Helical" evidence="11">
    <location>
        <begin position="513"/>
        <end position="536"/>
    </location>
</feature>
<dbReference type="InterPro" id="IPR013783">
    <property type="entry name" value="Ig-like_fold"/>
</dbReference>
<evidence type="ECO:0000313" key="14">
    <source>
        <dbReference type="Ensembl" id="ENSELUP00000031135.2"/>
    </source>
</evidence>
<keyword evidence="9" id="KW-0325">Glycoprotein</keyword>